<reference evidence="3" key="1">
    <citation type="journal article" date="2024" name="Int. J. Syst. Evol. Microbiol.">
        <title>Methylomarinovum tepidoasis sp. nov., a moderately thermophilic methanotroph of the family Methylothermaceae isolated from a deep-sea hydrothermal field.</title>
        <authorList>
            <person name="Hirayama H."/>
            <person name="Takaki Y."/>
            <person name="Abe M."/>
            <person name="Miyazaki M."/>
            <person name="Uematsu K."/>
            <person name="Matsui Y."/>
            <person name="Takai K."/>
        </authorList>
    </citation>
    <scope>NUCLEOTIDE SEQUENCE [LARGE SCALE GENOMIC DNA]</scope>
    <source>
        <strain evidence="3">IN45</strain>
    </source>
</reference>
<protein>
    <submittedName>
        <fullName evidence="2">Omega-hydroxy-beta-dihydromenaquinone-9 sulfotransferase</fullName>
    </submittedName>
</protein>
<dbReference type="RefSeq" id="WP_286292720.1">
    <property type="nucleotide sequence ID" value="NZ_AP024718.1"/>
</dbReference>
<dbReference type="KEGG" id="meiy:MIN45_P0138"/>
<dbReference type="SUPFAM" id="SSF52540">
    <property type="entry name" value="P-loop containing nucleoside triphosphate hydrolases"/>
    <property type="match status" value="1"/>
</dbReference>
<organism evidence="2 3">
    <name type="scientific">Methylomarinovum tepidoasis</name>
    <dbReference type="NCBI Taxonomy" id="2840183"/>
    <lineage>
        <taxon>Bacteria</taxon>
        <taxon>Pseudomonadati</taxon>
        <taxon>Pseudomonadota</taxon>
        <taxon>Gammaproteobacteria</taxon>
        <taxon>Methylococcales</taxon>
        <taxon>Methylothermaceae</taxon>
        <taxon>Methylomarinovum</taxon>
    </lineage>
</organism>
<evidence type="ECO:0000313" key="3">
    <source>
        <dbReference type="Proteomes" id="UP001321450"/>
    </source>
</evidence>
<dbReference type="PANTHER" id="PTHR12788">
    <property type="entry name" value="PROTEIN-TYROSINE SULFOTRANSFERASE 2"/>
    <property type="match status" value="1"/>
</dbReference>
<dbReference type="GO" id="GO:0008476">
    <property type="term" value="F:protein-tyrosine sulfotransferase activity"/>
    <property type="evidence" value="ECO:0007669"/>
    <property type="project" value="InterPro"/>
</dbReference>
<dbReference type="AlphaFoldDB" id="A0AAU9CEY3"/>
<sequence length="343" mass="39358">MTKTQCKSDRPIFVVGTPRSGTTLTARILGRHSKLFMPGETHFFEDIYSRAEELGLLDSPQAVKKISQRLFNLYERYNEPFDQKRIEGIFPTPDALEKALVGCQSYGDLFARFMEIQCDREGKSRWGNNVPRDLFWVEEILRFFPDAKFIVCVRDIRAFLLSYKGKWRITRRENVDRLKALYHPVITSFLWKSSMRRLPAIQKAVPQKNLLIMRYEDLVRDPEASVRRLCRTVEEEFEPAMLEVDSHNSSNALAAKGIFSSSIDRWRTDLAPEEIAIAQAIAGPELEQLGYRLESIKVSQLKVAVCIASTPFALWRALRANRAVRGPIVPYLVRRLGSLVASS</sequence>
<dbReference type="InterPro" id="IPR026634">
    <property type="entry name" value="TPST-like"/>
</dbReference>
<dbReference type="Gene3D" id="3.40.50.300">
    <property type="entry name" value="P-loop containing nucleotide triphosphate hydrolases"/>
    <property type="match status" value="1"/>
</dbReference>
<gene>
    <name evidence="2" type="ORF">MIN45_P0138</name>
</gene>
<dbReference type="EMBL" id="AP024718">
    <property type="protein sequence ID" value="BCX87771.1"/>
    <property type="molecule type" value="Genomic_DNA"/>
</dbReference>
<dbReference type="PANTHER" id="PTHR12788:SF10">
    <property type="entry name" value="PROTEIN-TYROSINE SULFOTRANSFERASE"/>
    <property type="match status" value="1"/>
</dbReference>
<dbReference type="InterPro" id="IPR027417">
    <property type="entry name" value="P-loop_NTPase"/>
</dbReference>
<evidence type="ECO:0000313" key="2">
    <source>
        <dbReference type="EMBL" id="BCX87771.1"/>
    </source>
</evidence>
<dbReference type="Pfam" id="PF13469">
    <property type="entry name" value="Sulfotransfer_3"/>
    <property type="match status" value="1"/>
</dbReference>
<keyword evidence="3" id="KW-1185">Reference proteome</keyword>
<proteinExistence type="predicted"/>
<evidence type="ECO:0000256" key="1">
    <source>
        <dbReference type="ARBA" id="ARBA00022679"/>
    </source>
</evidence>
<dbReference type="Proteomes" id="UP001321450">
    <property type="component" value="Chromosome"/>
</dbReference>
<keyword evidence="1" id="KW-0808">Transferase</keyword>
<name>A0AAU9CEY3_9GAMM</name>
<accession>A0AAU9CEY3</accession>